<keyword evidence="1" id="KW-0175">Coiled coil</keyword>
<dbReference type="Proteomes" id="UP001152798">
    <property type="component" value="Chromosome 1"/>
</dbReference>
<feature type="region of interest" description="Disordered" evidence="2">
    <location>
        <begin position="1"/>
        <end position="25"/>
    </location>
</feature>
<organism evidence="3 4">
    <name type="scientific">Nezara viridula</name>
    <name type="common">Southern green stink bug</name>
    <name type="synonym">Cimex viridulus</name>
    <dbReference type="NCBI Taxonomy" id="85310"/>
    <lineage>
        <taxon>Eukaryota</taxon>
        <taxon>Metazoa</taxon>
        <taxon>Ecdysozoa</taxon>
        <taxon>Arthropoda</taxon>
        <taxon>Hexapoda</taxon>
        <taxon>Insecta</taxon>
        <taxon>Pterygota</taxon>
        <taxon>Neoptera</taxon>
        <taxon>Paraneoptera</taxon>
        <taxon>Hemiptera</taxon>
        <taxon>Heteroptera</taxon>
        <taxon>Panheteroptera</taxon>
        <taxon>Pentatomomorpha</taxon>
        <taxon>Pentatomoidea</taxon>
        <taxon>Pentatomidae</taxon>
        <taxon>Pentatominae</taxon>
        <taxon>Nezara</taxon>
    </lineage>
</organism>
<keyword evidence="4" id="KW-1185">Reference proteome</keyword>
<dbReference type="Pfam" id="PF09755">
    <property type="entry name" value="DUF2046"/>
    <property type="match status" value="1"/>
</dbReference>
<evidence type="ECO:0008006" key="5">
    <source>
        <dbReference type="Google" id="ProtNLM"/>
    </source>
</evidence>
<evidence type="ECO:0000256" key="1">
    <source>
        <dbReference type="SAM" id="Coils"/>
    </source>
</evidence>
<dbReference type="InterPro" id="IPR019152">
    <property type="entry name" value="DUF2046"/>
</dbReference>
<feature type="compositionally biased region" description="Pro residues" evidence="2">
    <location>
        <begin position="391"/>
        <end position="402"/>
    </location>
</feature>
<protein>
    <recommendedName>
        <fullName evidence="5">Coiled-coil domain-containing protein 6</fullName>
    </recommendedName>
</protein>
<evidence type="ECO:0000256" key="2">
    <source>
        <dbReference type="SAM" id="MobiDB-lite"/>
    </source>
</evidence>
<feature type="coiled-coil region" evidence="1">
    <location>
        <begin position="232"/>
        <end position="277"/>
    </location>
</feature>
<dbReference type="PANTHER" id="PTHR15276:SF0">
    <property type="entry name" value="COILED-COIL DOMAIN-CONTAINING PROTEIN 6"/>
    <property type="match status" value="1"/>
</dbReference>
<feature type="region of interest" description="Disordered" evidence="2">
    <location>
        <begin position="204"/>
        <end position="225"/>
    </location>
</feature>
<gene>
    <name evidence="3" type="ORF">NEZAVI_LOCUS1113</name>
</gene>
<dbReference type="PANTHER" id="PTHR15276">
    <property type="entry name" value="H4 D10S170 PROTEIN-RELATED"/>
    <property type="match status" value="1"/>
</dbReference>
<name>A0A9P0E7E7_NEZVI</name>
<feature type="region of interest" description="Disordered" evidence="2">
    <location>
        <begin position="294"/>
        <end position="345"/>
    </location>
</feature>
<feature type="region of interest" description="Disordered" evidence="2">
    <location>
        <begin position="359"/>
        <end position="408"/>
    </location>
</feature>
<evidence type="ECO:0000313" key="4">
    <source>
        <dbReference type="Proteomes" id="UP001152798"/>
    </source>
</evidence>
<dbReference type="AlphaFoldDB" id="A0A9P0E7E7"/>
<feature type="compositionally biased region" description="Polar residues" evidence="2">
    <location>
        <begin position="319"/>
        <end position="334"/>
    </location>
</feature>
<feature type="coiled-coil region" evidence="1">
    <location>
        <begin position="27"/>
        <end position="111"/>
    </location>
</feature>
<accession>A0A9P0E7E7</accession>
<evidence type="ECO:0000313" key="3">
    <source>
        <dbReference type="EMBL" id="CAH1389794.1"/>
    </source>
</evidence>
<dbReference type="OrthoDB" id="78858at2759"/>
<feature type="compositionally biased region" description="Low complexity" evidence="2">
    <location>
        <begin position="1"/>
        <end position="12"/>
    </location>
</feature>
<proteinExistence type="predicted"/>
<sequence>MADSASESDSSSIDGGPIMMPPSPITREQLQKRIESLQQQNRVLKVELDTYKLRVKALQEENRTLRQASVIIQAKAEQEEEFISNTLLKKIQALKKEKETLAHHYEQEEECLTNDLSRKLTQLRQEKCKLEQTLEQEQECLVNKLMRKIEKLEAETLAKQSNLEQLRREKVELENTLEQEQEALVNRLWKRMDKLEAEKRSLQIKLDQPVSDPASPRDMSNGDTASNLSAHIQTLRGEVTRLRTLLAHAQQEHTEKMERYVKEERQVREENLRLQRKLQLEVERREALCRHLSESESSLEMEEERHYNEMASGVRTRTESSPGPFNPSPVSSRPLSPGGSGNREGRCCSCGTPYPSVSAFLAGSSSPPAPTIVGAHGRNVQRNPERFIKPAIPPHYGAPPSPMDVSKS</sequence>
<dbReference type="EMBL" id="OV725077">
    <property type="protein sequence ID" value="CAH1389794.1"/>
    <property type="molecule type" value="Genomic_DNA"/>
</dbReference>
<reference evidence="3" key="1">
    <citation type="submission" date="2022-01" db="EMBL/GenBank/DDBJ databases">
        <authorList>
            <person name="King R."/>
        </authorList>
    </citation>
    <scope>NUCLEOTIDE SEQUENCE</scope>
</reference>